<accession>A0A0S6UDE2</accession>
<evidence type="ECO:0000313" key="1">
    <source>
        <dbReference type="EMBL" id="GAF25548.1"/>
    </source>
</evidence>
<organism evidence="1">
    <name type="scientific">Moorella thermoacetica Y72</name>
    <dbReference type="NCBI Taxonomy" id="1325331"/>
    <lineage>
        <taxon>Bacteria</taxon>
        <taxon>Bacillati</taxon>
        <taxon>Bacillota</taxon>
        <taxon>Clostridia</taxon>
        <taxon>Neomoorellales</taxon>
        <taxon>Neomoorellaceae</taxon>
        <taxon>Neomoorella</taxon>
    </lineage>
</organism>
<dbReference type="RefSeq" id="WP_036371473.1">
    <property type="nucleotide sequence ID" value="NZ_DF238840.1"/>
</dbReference>
<sequence>MGDYFPASRPYPGRFFYSFTGERPRTLQEQLLTVAGWVYNLRSASYGGLTPAIRMMVVTRGGVKLRGDFTP</sequence>
<dbReference type="Proteomes" id="UP000063718">
    <property type="component" value="Unassembled WGS sequence"/>
</dbReference>
<name>A0A0S6UDE2_NEOTH</name>
<proteinExistence type="predicted"/>
<protein>
    <submittedName>
        <fullName evidence="1">Phosphomannomutase</fullName>
    </submittedName>
</protein>
<dbReference type="AlphaFoldDB" id="A0A0S6UDE2"/>
<reference evidence="1" key="1">
    <citation type="journal article" date="2014" name="Gene">
        <title>Genome-guided analysis of transformation efficiency and carbon dioxide assimilation by Moorella thermoacetica Y72.</title>
        <authorList>
            <person name="Tsukahara K."/>
            <person name="Kita A."/>
            <person name="Nakashimada Y."/>
            <person name="Hoshino T."/>
            <person name="Murakami K."/>
        </authorList>
    </citation>
    <scope>NUCLEOTIDE SEQUENCE [LARGE SCALE GENOMIC DNA]</scope>
    <source>
        <strain evidence="1">Y72</strain>
    </source>
</reference>
<gene>
    <name evidence="1" type="ORF">MTY_0883</name>
</gene>
<dbReference type="EMBL" id="DF238840">
    <property type="protein sequence ID" value="GAF25548.1"/>
    <property type="molecule type" value="Genomic_DNA"/>
</dbReference>